<sequence length="565" mass="61311">MLLSTLPPIAPPAQHILATSHTAHRLTSGHSLNSSSDHTTGHPPHRNRREPKSAPLNKPASLSLAALAQSEDLIEHRKNAIATFGYSWIKPAGCTKTMLGRREEELEREELDRQIREAEEAEMRGGTRFDEAALMEGEGEGEDDGLDQRDLDDDVPDADADQTNLDEGDDEGNETGFTAEDLGEGEDTGFITGDQTGPIDMTAMEEEDLMMGGDLDDDVPSAEQSRLEYDDNDGDGGEWQHTDTEDEFESSSIMEPPRSQIHQRSARRRSTGIGVGEDSEMMDMDITHATIDDSYTGPSSSIPQNTHRMISGNAFATPPHSHPSASSTSPAHIQNQTHYPSSINNPHQQRGPLPQQNEPRSRRSWFSTSHRTPSNRHSPNPPTPNFDLSSSAAPPHHHHHPPLPPAQQTQPQPRLRRNLWARATERGGNLFSSSSTTTPTTNNQIIQTPQIPPSSSDIRSQINTTPSFDPTGDGGGSIVGPGYQTPETMVMTQRQEQRQDQQRIINHPITTPETGSGTGSESGTINSPGFQNQGYRRGLRRLGRGTFDSAAAAGSGGAGGGGDNT</sequence>
<keyword evidence="3" id="KW-1185">Reference proteome</keyword>
<evidence type="ECO:0000313" key="3">
    <source>
        <dbReference type="Proteomes" id="UP000053317"/>
    </source>
</evidence>
<feature type="compositionally biased region" description="Low complexity" evidence="1">
    <location>
        <begin position="508"/>
        <end position="525"/>
    </location>
</feature>
<feature type="compositionally biased region" description="Polar residues" evidence="1">
    <location>
        <begin position="28"/>
        <end position="38"/>
    </location>
</feature>
<dbReference type="InterPro" id="IPR008402">
    <property type="entry name" value="APC_su15/mnd2"/>
</dbReference>
<dbReference type="AlphaFoldDB" id="A0A0G2ELQ0"/>
<organism evidence="2 3">
    <name type="scientific">Phaeomoniella chlamydospora</name>
    <name type="common">Phaeoacremonium chlamydosporum</name>
    <dbReference type="NCBI Taxonomy" id="158046"/>
    <lineage>
        <taxon>Eukaryota</taxon>
        <taxon>Fungi</taxon>
        <taxon>Dikarya</taxon>
        <taxon>Ascomycota</taxon>
        <taxon>Pezizomycotina</taxon>
        <taxon>Eurotiomycetes</taxon>
        <taxon>Chaetothyriomycetidae</taxon>
        <taxon>Phaeomoniellales</taxon>
        <taxon>Phaeomoniellaceae</taxon>
        <taxon>Phaeomoniella</taxon>
    </lineage>
</organism>
<gene>
    <name evidence="2" type="ORF">UCRPC4_g02799</name>
</gene>
<feature type="compositionally biased region" description="Acidic residues" evidence="1">
    <location>
        <begin position="203"/>
        <end position="220"/>
    </location>
</feature>
<dbReference type="GO" id="GO:0031145">
    <property type="term" value="P:anaphase-promoting complex-dependent catabolic process"/>
    <property type="evidence" value="ECO:0007669"/>
    <property type="project" value="InterPro"/>
</dbReference>
<dbReference type="EMBL" id="LCWF01000065">
    <property type="protein sequence ID" value="KKY23702.1"/>
    <property type="molecule type" value="Genomic_DNA"/>
</dbReference>
<evidence type="ECO:0000256" key="1">
    <source>
        <dbReference type="SAM" id="MobiDB-lite"/>
    </source>
</evidence>
<reference evidence="2 3" key="1">
    <citation type="submission" date="2015-05" db="EMBL/GenBank/DDBJ databases">
        <title>Distinctive expansion of gene families associated with plant cell wall degradation and secondary metabolism in the genomes of grapevine trunk pathogens.</title>
        <authorList>
            <person name="Lawrence D.P."/>
            <person name="Travadon R."/>
            <person name="Rolshausen P.E."/>
            <person name="Baumgartner K."/>
        </authorList>
    </citation>
    <scope>NUCLEOTIDE SEQUENCE [LARGE SCALE GENOMIC DNA]</scope>
    <source>
        <strain evidence="2">UCRPC4</strain>
    </source>
</reference>
<feature type="compositionally biased region" description="Low complexity" evidence="1">
    <location>
        <begin position="316"/>
        <end position="332"/>
    </location>
</feature>
<feature type="compositionally biased region" description="Polar residues" evidence="1">
    <location>
        <begin position="333"/>
        <end position="378"/>
    </location>
</feature>
<feature type="compositionally biased region" description="Polar residues" evidence="1">
    <location>
        <begin position="296"/>
        <end position="308"/>
    </location>
</feature>
<feature type="compositionally biased region" description="Gly residues" evidence="1">
    <location>
        <begin position="554"/>
        <end position="565"/>
    </location>
</feature>
<comment type="caution">
    <text evidence="2">The sequence shown here is derived from an EMBL/GenBank/DDBJ whole genome shotgun (WGS) entry which is preliminary data.</text>
</comment>
<dbReference type="GO" id="GO:0005680">
    <property type="term" value="C:anaphase-promoting complex"/>
    <property type="evidence" value="ECO:0007669"/>
    <property type="project" value="InterPro"/>
</dbReference>
<dbReference type="OrthoDB" id="5320532at2759"/>
<feature type="region of interest" description="Disordered" evidence="1">
    <location>
        <begin position="426"/>
        <end position="475"/>
    </location>
</feature>
<feature type="compositionally biased region" description="Acidic residues" evidence="1">
    <location>
        <begin position="137"/>
        <end position="173"/>
    </location>
</feature>
<feature type="compositionally biased region" description="Polar residues" evidence="1">
    <location>
        <begin position="457"/>
        <end position="468"/>
    </location>
</feature>
<evidence type="ECO:0000313" key="2">
    <source>
        <dbReference type="EMBL" id="KKY23702.1"/>
    </source>
</evidence>
<reference evidence="2 3" key="2">
    <citation type="submission" date="2015-05" db="EMBL/GenBank/DDBJ databases">
        <authorList>
            <person name="Morales-Cruz A."/>
            <person name="Amrine K.C."/>
            <person name="Cantu D."/>
        </authorList>
    </citation>
    <scope>NUCLEOTIDE SEQUENCE [LARGE SCALE GENOMIC DNA]</scope>
    <source>
        <strain evidence="2">UCRPC4</strain>
    </source>
</reference>
<protein>
    <submittedName>
        <fullName evidence="2">Uncharacterized protein</fullName>
    </submittedName>
</protein>
<accession>A0A0G2ELQ0</accession>
<feature type="compositionally biased region" description="Low complexity" evidence="1">
    <location>
        <begin position="432"/>
        <end position="456"/>
    </location>
</feature>
<feature type="region of interest" description="Disordered" evidence="1">
    <location>
        <begin position="137"/>
        <end position="413"/>
    </location>
</feature>
<name>A0A0G2ELQ0_PHACM</name>
<feature type="region of interest" description="Disordered" evidence="1">
    <location>
        <begin position="22"/>
        <end position="58"/>
    </location>
</feature>
<feature type="region of interest" description="Disordered" evidence="1">
    <location>
        <begin position="508"/>
        <end position="565"/>
    </location>
</feature>
<dbReference type="Proteomes" id="UP000053317">
    <property type="component" value="Unassembled WGS sequence"/>
</dbReference>
<dbReference type="Pfam" id="PF05841">
    <property type="entry name" value="Apc15p"/>
    <property type="match status" value="1"/>
</dbReference>
<proteinExistence type="predicted"/>